<dbReference type="SUPFAM" id="SSF52821">
    <property type="entry name" value="Rhodanese/Cell cycle control phosphatase"/>
    <property type="match status" value="1"/>
</dbReference>
<dbReference type="AlphaFoldDB" id="A0A8S3ARA4"/>
<feature type="non-terminal residue" evidence="3">
    <location>
        <position position="55"/>
    </location>
</feature>
<dbReference type="Proteomes" id="UP000681967">
    <property type="component" value="Unassembled WGS sequence"/>
</dbReference>
<evidence type="ECO:0000313" key="5">
    <source>
        <dbReference type="Proteomes" id="UP000681967"/>
    </source>
</evidence>
<name>A0A8S3ARA4_9BILA</name>
<keyword evidence="1" id="KW-1133">Transmembrane helix</keyword>
<evidence type="ECO:0000256" key="1">
    <source>
        <dbReference type="SAM" id="Phobius"/>
    </source>
</evidence>
<proteinExistence type="predicted"/>
<evidence type="ECO:0000313" key="4">
    <source>
        <dbReference type="EMBL" id="CAF4984836.1"/>
    </source>
</evidence>
<evidence type="ECO:0000313" key="3">
    <source>
        <dbReference type="EMBL" id="CAF4755615.1"/>
    </source>
</evidence>
<dbReference type="Proteomes" id="UP000681720">
    <property type="component" value="Unassembled WGS sequence"/>
</dbReference>
<sequence>MLPTTACQPGYVTPSKLFNMMGYGLENQYLFMLAHYLYIIDCRSREKFNESHIIT</sequence>
<comment type="caution">
    <text evidence="3">The sequence shown here is derived from an EMBL/GenBank/DDBJ whole genome shotgun (WGS) entry which is preliminary data.</text>
</comment>
<protein>
    <submittedName>
        <fullName evidence="3">Uncharacterized protein</fullName>
    </submittedName>
</protein>
<feature type="transmembrane region" description="Helical" evidence="1">
    <location>
        <begin position="20"/>
        <end position="39"/>
    </location>
</feature>
<organism evidence="3 5">
    <name type="scientific">Rotaria magnacalcarata</name>
    <dbReference type="NCBI Taxonomy" id="392030"/>
    <lineage>
        <taxon>Eukaryota</taxon>
        <taxon>Metazoa</taxon>
        <taxon>Spiralia</taxon>
        <taxon>Gnathifera</taxon>
        <taxon>Rotifera</taxon>
        <taxon>Eurotatoria</taxon>
        <taxon>Bdelloidea</taxon>
        <taxon>Philodinida</taxon>
        <taxon>Philodinidae</taxon>
        <taxon>Rotaria</taxon>
    </lineage>
</organism>
<keyword evidence="1" id="KW-0812">Transmembrane</keyword>
<dbReference type="EMBL" id="CAJOBJ010135490">
    <property type="protein sequence ID" value="CAF4740115.1"/>
    <property type="molecule type" value="Genomic_DNA"/>
</dbReference>
<accession>A0A8S3ARA4</accession>
<keyword evidence="1" id="KW-0472">Membrane</keyword>
<evidence type="ECO:0000313" key="2">
    <source>
        <dbReference type="EMBL" id="CAF4740115.1"/>
    </source>
</evidence>
<reference evidence="3" key="1">
    <citation type="submission" date="2021-02" db="EMBL/GenBank/DDBJ databases">
        <authorList>
            <person name="Nowell W R."/>
        </authorList>
    </citation>
    <scope>NUCLEOTIDE SEQUENCE</scope>
</reference>
<gene>
    <name evidence="3" type="ORF">BYL167_LOCUS46285</name>
    <name evidence="2" type="ORF">GIL414_LOCUS44681</name>
    <name evidence="4" type="ORF">GIL414_LOCUS56272</name>
</gene>
<dbReference type="EMBL" id="CAJOBJ010201644">
    <property type="protein sequence ID" value="CAF4984836.1"/>
    <property type="molecule type" value="Genomic_DNA"/>
</dbReference>
<dbReference type="InterPro" id="IPR036873">
    <property type="entry name" value="Rhodanese-like_dom_sf"/>
</dbReference>
<dbReference type="EMBL" id="CAJOBH010130662">
    <property type="protein sequence ID" value="CAF4755615.1"/>
    <property type="molecule type" value="Genomic_DNA"/>
</dbReference>